<dbReference type="Gene3D" id="3.40.309.10">
    <property type="entry name" value="Aldehyde Dehydrogenase, Chain A, domain 2"/>
    <property type="match status" value="1"/>
</dbReference>
<dbReference type="SUPFAM" id="SSF53720">
    <property type="entry name" value="ALDH-like"/>
    <property type="match status" value="1"/>
</dbReference>
<dbReference type="PANTHER" id="PTHR11699">
    <property type="entry name" value="ALDEHYDE DEHYDROGENASE-RELATED"/>
    <property type="match status" value="1"/>
</dbReference>
<reference evidence="6" key="2">
    <citation type="submission" date="2020-09" db="EMBL/GenBank/DDBJ databases">
        <authorList>
            <person name="Sun Q."/>
            <person name="Zhou Y."/>
        </authorList>
    </citation>
    <scope>NUCLEOTIDE SEQUENCE</scope>
    <source>
        <strain evidence="6">CGMCC 1.15725</strain>
    </source>
</reference>
<dbReference type="Proteomes" id="UP000646365">
    <property type="component" value="Unassembled WGS sequence"/>
</dbReference>
<organism evidence="6 7">
    <name type="scientific">Aliidongia dinghuensis</name>
    <dbReference type="NCBI Taxonomy" id="1867774"/>
    <lineage>
        <taxon>Bacteria</taxon>
        <taxon>Pseudomonadati</taxon>
        <taxon>Pseudomonadota</taxon>
        <taxon>Alphaproteobacteria</taxon>
        <taxon>Rhodospirillales</taxon>
        <taxon>Dongiaceae</taxon>
        <taxon>Aliidongia</taxon>
    </lineage>
</organism>
<evidence type="ECO:0000256" key="1">
    <source>
        <dbReference type="ARBA" id="ARBA00009986"/>
    </source>
</evidence>
<dbReference type="Gene3D" id="3.40.605.10">
    <property type="entry name" value="Aldehyde Dehydrogenase, Chain A, domain 1"/>
    <property type="match status" value="1"/>
</dbReference>
<evidence type="ECO:0000256" key="4">
    <source>
        <dbReference type="RuleBase" id="RU003345"/>
    </source>
</evidence>
<evidence type="ECO:0000256" key="3">
    <source>
        <dbReference type="PROSITE-ProRule" id="PRU10007"/>
    </source>
</evidence>
<sequence>MPSDRSGRPARQALPVFREENPDMPRPCNFIGGHWTESSGEATLNVYEPATGEVIGTIADSTPEDVDRAVRAAREAFDTGAWGRTTALDRSRLLTRLGTLILRDVDRLAEAEARDTGKPASVAKADTVALARYFEYYGGAADKLHGETIPYLDGYMVTVAPEPHGVTGHILPWNYPAQMFGRTLAPSLAVGNATVLKPAEDACATSLLLADLVTEAGFPNGAVNIVTGRGSVAGAALAAHQGVDFMSFTGSPEVGQIIQKLCADHYITCTLELGGKSPQIIFADADLDAAIPVIVKAIIQNSGQTCSAGSRVLIERSAYDEVITRLKQAFARVRVGAPEMNLDCGPIITAKQQARVQSFIDRAIADGIPVLAQGVIDDGAPANGYYVRPTLFGPTPRENAIAREEVFGPVLVALPFDDEDDAVALANGTDYGLVAAVWTRDGARQMRLGKRVRTGQMFVNCYGAGAGIELPFGGAGKSGHGREKGFAALRDFSKTKTIVFHHG</sequence>
<evidence type="ECO:0000256" key="2">
    <source>
        <dbReference type="ARBA" id="ARBA00023002"/>
    </source>
</evidence>
<dbReference type="InterPro" id="IPR016163">
    <property type="entry name" value="Ald_DH_C"/>
</dbReference>
<dbReference type="InterPro" id="IPR029510">
    <property type="entry name" value="Ald_DH_CS_GLU"/>
</dbReference>
<comment type="similarity">
    <text evidence="1 4">Belongs to the aldehyde dehydrogenase family.</text>
</comment>
<accession>A0A8J2YSE8</accession>
<protein>
    <submittedName>
        <fullName evidence="6">Aldehyde dehydrogenase</fullName>
    </submittedName>
</protein>
<gene>
    <name evidence="6" type="ORF">GCM10011611_21250</name>
</gene>
<name>A0A8J2YSE8_9PROT</name>
<evidence type="ECO:0000313" key="6">
    <source>
        <dbReference type="EMBL" id="GGF15221.1"/>
    </source>
</evidence>
<feature type="active site" evidence="3">
    <location>
        <position position="272"/>
    </location>
</feature>
<evidence type="ECO:0000259" key="5">
    <source>
        <dbReference type="Pfam" id="PF00171"/>
    </source>
</evidence>
<dbReference type="AlphaFoldDB" id="A0A8J2YSE8"/>
<keyword evidence="2 4" id="KW-0560">Oxidoreductase</keyword>
<dbReference type="InterPro" id="IPR016162">
    <property type="entry name" value="Ald_DH_N"/>
</dbReference>
<dbReference type="CDD" id="cd07109">
    <property type="entry name" value="ALDH_AAS00426"/>
    <property type="match status" value="1"/>
</dbReference>
<keyword evidence="7" id="KW-1185">Reference proteome</keyword>
<proteinExistence type="inferred from homology"/>
<feature type="domain" description="Aldehyde dehydrogenase" evidence="5">
    <location>
        <begin position="35"/>
        <end position="498"/>
    </location>
</feature>
<dbReference type="PROSITE" id="PS00687">
    <property type="entry name" value="ALDEHYDE_DEHYDR_GLU"/>
    <property type="match status" value="1"/>
</dbReference>
<dbReference type="GO" id="GO:0016620">
    <property type="term" value="F:oxidoreductase activity, acting on the aldehyde or oxo group of donors, NAD or NADP as acceptor"/>
    <property type="evidence" value="ECO:0007669"/>
    <property type="project" value="InterPro"/>
</dbReference>
<dbReference type="EMBL" id="BMJQ01000005">
    <property type="protein sequence ID" value="GGF15221.1"/>
    <property type="molecule type" value="Genomic_DNA"/>
</dbReference>
<reference evidence="6" key="1">
    <citation type="journal article" date="2014" name="Int. J. Syst. Evol. Microbiol.">
        <title>Complete genome sequence of Corynebacterium casei LMG S-19264T (=DSM 44701T), isolated from a smear-ripened cheese.</title>
        <authorList>
            <consortium name="US DOE Joint Genome Institute (JGI-PGF)"/>
            <person name="Walter F."/>
            <person name="Albersmeier A."/>
            <person name="Kalinowski J."/>
            <person name="Ruckert C."/>
        </authorList>
    </citation>
    <scope>NUCLEOTIDE SEQUENCE</scope>
    <source>
        <strain evidence="6">CGMCC 1.15725</strain>
    </source>
</reference>
<comment type="caution">
    <text evidence="6">The sequence shown here is derived from an EMBL/GenBank/DDBJ whole genome shotgun (WGS) entry which is preliminary data.</text>
</comment>
<dbReference type="InterPro" id="IPR016161">
    <property type="entry name" value="Ald_DH/histidinol_DH"/>
</dbReference>
<dbReference type="InterPro" id="IPR015590">
    <property type="entry name" value="Aldehyde_DH_dom"/>
</dbReference>
<dbReference type="FunFam" id="3.40.605.10:FF:000007">
    <property type="entry name" value="NAD/NADP-dependent betaine aldehyde dehydrogenase"/>
    <property type="match status" value="1"/>
</dbReference>
<evidence type="ECO:0000313" key="7">
    <source>
        <dbReference type="Proteomes" id="UP000646365"/>
    </source>
</evidence>
<dbReference type="Pfam" id="PF00171">
    <property type="entry name" value="Aldedh"/>
    <property type="match status" value="1"/>
</dbReference>